<gene>
    <name evidence="2" type="ORF">BN1326_140001</name>
</gene>
<keyword evidence="3" id="KW-1185">Reference proteome</keyword>
<comment type="caution">
    <text evidence="2">The sequence shown here is derived from an EMBL/GenBank/DDBJ whole genome shotgun (WGS) entry which is preliminary data.</text>
</comment>
<evidence type="ECO:0000313" key="3">
    <source>
        <dbReference type="Proteomes" id="UP000236509"/>
    </source>
</evidence>
<keyword evidence="1" id="KW-0472">Membrane</keyword>
<sequence>MTYIPFSIITLITGIIMHMTMYFVKFECRKMPLFMLIIGRFFT</sequence>
<dbReference type="EMBL" id="CVOU01000006">
    <property type="protein sequence ID" value="CRI13464.1"/>
    <property type="molecule type" value="Genomic_DNA"/>
</dbReference>
<evidence type="ECO:0000256" key="1">
    <source>
        <dbReference type="SAM" id="Phobius"/>
    </source>
</evidence>
<dbReference type="Proteomes" id="UP000236509">
    <property type="component" value="Unassembled WGS sequence"/>
</dbReference>
<reference evidence="2 3" key="1">
    <citation type="submission" date="2015-04" db="EMBL/GenBank/DDBJ databases">
        <authorList>
            <person name="Cao L."/>
            <person name="Gao C.H."/>
        </authorList>
    </citation>
    <scope>NUCLEOTIDE SEQUENCE [LARGE SCALE GENOMIC DNA]</scope>
    <source>
        <strain evidence="2 3">SH3</strain>
    </source>
</reference>
<keyword evidence="1" id="KW-0812">Transmembrane</keyword>
<organism evidence="2 3">
    <name type="scientific">Staphylococcus argenteus</name>
    <dbReference type="NCBI Taxonomy" id="985002"/>
    <lineage>
        <taxon>Bacteria</taxon>
        <taxon>Bacillati</taxon>
        <taxon>Bacillota</taxon>
        <taxon>Bacilli</taxon>
        <taxon>Bacillales</taxon>
        <taxon>Staphylococcaceae</taxon>
        <taxon>Staphylococcus</taxon>
    </lineage>
</organism>
<proteinExistence type="predicted"/>
<name>A0A7U7PWI6_9STAP</name>
<dbReference type="AlphaFoldDB" id="A0A7U7PWI6"/>
<feature type="transmembrane region" description="Helical" evidence="1">
    <location>
        <begin position="6"/>
        <end position="24"/>
    </location>
</feature>
<keyword evidence="1" id="KW-1133">Transmembrane helix</keyword>
<accession>A0A7U7PWI6</accession>
<dbReference type="RefSeq" id="WP_031787975.1">
    <property type="nucleotide sequence ID" value="NZ_AP018562.1"/>
</dbReference>
<evidence type="ECO:0000313" key="2">
    <source>
        <dbReference type="EMBL" id="CRI13464.1"/>
    </source>
</evidence>
<evidence type="ECO:0008006" key="4">
    <source>
        <dbReference type="Google" id="ProtNLM"/>
    </source>
</evidence>
<protein>
    <recommendedName>
        <fullName evidence="4">Doubtful CDS. No database matches</fullName>
    </recommendedName>
</protein>